<dbReference type="GO" id="GO:0009254">
    <property type="term" value="P:peptidoglycan turnover"/>
    <property type="evidence" value="ECO:0007669"/>
    <property type="project" value="TreeGrafter"/>
</dbReference>
<evidence type="ECO:0000259" key="6">
    <source>
        <dbReference type="Pfam" id="PF00933"/>
    </source>
</evidence>
<dbReference type="Gene3D" id="3.20.20.300">
    <property type="entry name" value="Glycoside hydrolase, family 3, N-terminal domain"/>
    <property type="match status" value="1"/>
</dbReference>
<dbReference type="GO" id="GO:0005975">
    <property type="term" value="P:carbohydrate metabolic process"/>
    <property type="evidence" value="ECO:0007669"/>
    <property type="project" value="InterPro"/>
</dbReference>
<gene>
    <name evidence="7" type="ORF">SAMN04488028_103168</name>
</gene>
<dbReference type="STRING" id="156994.SAMN04488028_103168"/>
<dbReference type="Gene3D" id="3.40.50.1700">
    <property type="entry name" value="Glycoside hydrolase family 3 C-terminal domain"/>
    <property type="match status" value="1"/>
</dbReference>
<dbReference type="SUPFAM" id="SSF51445">
    <property type="entry name" value="(Trans)glycosidases"/>
    <property type="match status" value="1"/>
</dbReference>
<sequence>MKNDIKVGQEDSQAQSWASQMLSGFSVEQKIGQLIHVATWSNKNDEHTTYIKDLIQKYGVGGLIFFQGDPVSQARLTNEYQSSSETPLMISIDGEWGLGMRLDNAEPFPYQMTLGAIEDEKAIEEMGGIVARQMKRIGIHVNHAPVIDVNTNPDNPVINFRSFGQDKIKVAQKGTAYMKGMQSEGILAVAKHFPGHGDTASDSHKELPKLDKSRAELEETELYPFKKLFAAGLGAVMVAHLQIPQLEPDTKRASTLSRSIVQDLLKGDMGFEGLVFTDALDMKAVADHYAIGEVDVEAFKAGNDVLLFVQDVEATIQQFKVALADGSITEEQLDERCLKQLVAKYNMGLDQIEPIKLEGILEDINRDTRTINEQLYEASMTQVKHTEGLLNDESIGMLSLFANGDQAEQGALSHHTLLKGTLDQTGTPLFEQLVTKDLGIEKSISLRFDQIESKKEKVISELKEKQAVIVAIHNVKLKAPDNFGITAEMAQLVADLSNAVPVYLVFFGNAYAVSKLGSLNHVKSMLLAYQENEYTHRLAYEIVSNKKEAKGILPVSI</sequence>
<dbReference type="PRINTS" id="PR00133">
    <property type="entry name" value="GLHYDRLASE3"/>
</dbReference>
<dbReference type="InterPro" id="IPR036881">
    <property type="entry name" value="Glyco_hydro_3_C_sf"/>
</dbReference>
<dbReference type="PANTHER" id="PTHR30480">
    <property type="entry name" value="BETA-HEXOSAMINIDASE-RELATED"/>
    <property type="match status" value="1"/>
</dbReference>
<dbReference type="InterPro" id="IPR017853">
    <property type="entry name" value="GH"/>
</dbReference>
<evidence type="ECO:0000313" key="8">
    <source>
        <dbReference type="Proteomes" id="UP000184474"/>
    </source>
</evidence>
<reference evidence="8" key="1">
    <citation type="submission" date="2016-11" db="EMBL/GenBank/DDBJ databases">
        <authorList>
            <person name="Varghese N."/>
            <person name="Submissions S."/>
        </authorList>
    </citation>
    <scope>NUCLEOTIDE SEQUENCE [LARGE SCALE GENOMIC DNA]</scope>
    <source>
        <strain evidence="8">DSM 26134</strain>
    </source>
</reference>
<dbReference type="InterPro" id="IPR050226">
    <property type="entry name" value="NagZ_Beta-hexosaminidase"/>
</dbReference>
<evidence type="ECO:0000256" key="3">
    <source>
        <dbReference type="ARBA" id="ARBA00012663"/>
    </source>
</evidence>
<dbReference type="InterPro" id="IPR036962">
    <property type="entry name" value="Glyco_hydro_3_N_sf"/>
</dbReference>
<comment type="catalytic activity">
    <reaction evidence="1">
        <text>Hydrolysis of terminal non-reducing N-acetyl-D-hexosamine residues in N-acetyl-beta-D-hexosaminides.</text>
        <dbReference type="EC" id="3.2.1.52"/>
    </reaction>
</comment>
<dbReference type="AlphaFoldDB" id="A0A1M6Q4P8"/>
<dbReference type="PROSITE" id="PS00775">
    <property type="entry name" value="GLYCOSYL_HYDROL_F3"/>
    <property type="match status" value="1"/>
</dbReference>
<dbReference type="RefSeq" id="WP_073122150.1">
    <property type="nucleotide sequence ID" value="NZ_FRAA01000003.1"/>
</dbReference>
<accession>A0A1M6Q4P8</accession>
<keyword evidence="5" id="KW-0326">Glycosidase</keyword>
<dbReference type="InterPro" id="IPR001764">
    <property type="entry name" value="Glyco_hydro_3_N"/>
</dbReference>
<proteinExistence type="inferred from homology"/>
<dbReference type="EMBL" id="FRAA01000003">
    <property type="protein sequence ID" value="SHK15131.1"/>
    <property type="molecule type" value="Genomic_DNA"/>
</dbReference>
<evidence type="ECO:0000256" key="5">
    <source>
        <dbReference type="ARBA" id="ARBA00023295"/>
    </source>
</evidence>
<dbReference type="PANTHER" id="PTHR30480:SF13">
    <property type="entry name" value="BETA-HEXOSAMINIDASE"/>
    <property type="match status" value="1"/>
</dbReference>
<dbReference type="InterPro" id="IPR019800">
    <property type="entry name" value="Glyco_hydro_3_AS"/>
</dbReference>
<feature type="domain" description="Glycoside hydrolase family 3 N-terminal" evidence="6">
    <location>
        <begin position="27"/>
        <end position="336"/>
    </location>
</feature>
<dbReference type="Pfam" id="PF00933">
    <property type="entry name" value="Glyco_hydro_3"/>
    <property type="match status" value="1"/>
</dbReference>
<dbReference type="EC" id="3.2.1.52" evidence="3"/>
<evidence type="ECO:0000313" key="7">
    <source>
        <dbReference type="EMBL" id="SHK15131.1"/>
    </source>
</evidence>
<name>A0A1M6Q4P8_REIAG</name>
<dbReference type="GO" id="GO:0004563">
    <property type="term" value="F:beta-N-acetylhexosaminidase activity"/>
    <property type="evidence" value="ECO:0007669"/>
    <property type="project" value="UniProtKB-EC"/>
</dbReference>
<organism evidence="7 8">
    <name type="scientific">Reichenbachiella agariperforans</name>
    <dbReference type="NCBI Taxonomy" id="156994"/>
    <lineage>
        <taxon>Bacteria</taxon>
        <taxon>Pseudomonadati</taxon>
        <taxon>Bacteroidota</taxon>
        <taxon>Cytophagia</taxon>
        <taxon>Cytophagales</taxon>
        <taxon>Reichenbachiellaceae</taxon>
        <taxon>Reichenbachiella</taxon>
    </lineage>
</organism>
<keyword evidence="8" id="KW-1185">Reference proteome</keyword>
<protein>
    <recommendedName>
        <fullName evidence="3">beta-N-acetylhexosaminidase</fullName>
        <ecNumber evidence="3">3.2.1.52</ecNumber>
    </recommendedName>
</protein>
<dbReference type="Proteomes" id="UP000184474">
    <property type="component" value="Unassembled WGS sequence"/>
</dbReference>
<evidence type="ECO:0000256" key="1">
    <source>
        <dbReference type="ARBA" id="ARBA00001231"/>
    </source>
</evidence>
<evidence type="ECO:0000256" key="2">
    <source>
        <dbReference type="ARBA" id="ARBA00005336"/>
    </source>
</evidence>
<evidence type="ECO:0000256" key="4">
    <source>
        <dbReference type="ARBA" id="ARBA00022801"/>
    </source>
</evidence>
<comment type="similarity">
    <text evidence="2">Belongs to the glycosyl hydrolase 3 family.</text>
</comment>
<keyword evidence="4" id="KW-0378">Hydrolase</keyword>